<name>A0ACB9FD14_CICIN</name>
<dbReference type="Proteomes" id="UP001055811">
    <property type="component" value="Linkage Group LG03"/>
</dbReference>
<comment type="caution">
    <text evidence="1">The sequence shown here is derived from an EMBL/GenBank/DDBJ whole genome shotgun (WGS) entry which is preliminary data.</text>
</comment>
<accession>A0ACB9FD14</accession>
<gene>
    <name evidence="1" type="ORF">L2E82_19409</name>
</gene>
<organism evidence="1 2">
    <name type="scientific">Cichorium intybus</name>
    <name type="common">Chicory</name>
    <dbReference type="NCBI Taxonomy" id="13427"/>
    <lineage>
        <taxon>Eukaryota</taxon>
        <taxon>Viridiplantae</taxon>
        <taxon>Streptophyta</taxon>
        <taxon>Embryophyta</taxon>
        <taxon>Tracheophyta</taxon>
        <taxon>Spermatophyta</taxon>
        <taxon>Magnoliopsida</taxon>
        <taxon>eudicotyledons</taxon>
        <taxon>Gunneridae</taxon>
        <taxon>Pentapetalae</taxon>
        <taxon>asterids</taxon>
        <taxon>campanulids</taxon>
        <taxon>Asterales</taxon>
        <taxon>Asteraceae</taxon>
        <taxon>Cichorioideae</taxon>
        <taxon>Cichorieae</taxon>
        <taxon>Cichoriinae</taxon>
        <taxon>Cichorium</taxon>
    </lineage>
</organism>
<dbReference type="EMBL" id="CM042011">
    <property type="protein sequence ID" value="KAI3768581.1"/>
    <property type="molecule type" value="Genomic_DNA"/>
</dbReference>
<evidence type="ECO:0000313" key="1">
    <source>
        <dbReference type="EMBL" id="KAI3768581.1"/>
    </source>
</evidence>
<reference evidence="2" key="1">
    <citation type="journal article" date="2022" name="Mol. Ecol. Resour.">
        <title>The genomes of chicory, endive, great burdock and yacon provide insights into Asteraceae palaeo-polyploidization history and plant inulin production.</title>
        <authorList>
            <person name="Fan W."/>
            <person name="Wang S."/>
            <person name="Wang H."/>
            <person name="Wang A."/>
            <person name="Jiang F."/>
            <person name="Liu H."/>
            <person name="Zhao H."/>
            <person name="Xu D."/>
            <person name="Zhang Y."/>
        </authorList>
    </citation>
    <scope>NUCLEOTIDE SEQUENCE [LARGE SCALE GENOMIC DNA]</scope>
    <source>
        <strain evidence="2">cv. Punajuju</strain>
    </source>
</reference>
<protein>
    <submittedName>
        <fullName evidence="1">Uncharacterized protein</fullName>
    </submittedName>
</protein>
<reference evidence="1 2" key="2">
    <citation type="journal article" date="2022" name="Mol. Ecol. Resour.">
        <title>The genomes of chicory, endive, great burdock and yacon provide insights into Asteraceae paleo-polyploidization history and plant inulin production.</title>
        <authorList>
            <person name="Fan W."/>
            <person name="Wang S."/>
            <person name="Wang H."/>
            <person name="Wang A."/>
            <person name="Jiang F."/>
            <person name="Liu H."/>
            <person name="Zhao H."/>
            <person name="Xu D."/>
            <person name="Zhang Y."/>
        </authorList>
    </citation>
    <scope>NUCLEOTIDE SEQUENCE [LARGE SCALE GENOMIC DNA]</scope>
    <source>
        <strain evidence="2">cv. Punajuju</strain>
        <tissue evidence="1">Leaves</tissue>
    </source>
</reference>
<evidence type="ECO:0000313" key="2">
    <source>
        <dbReference type="Proteomes" id="UP001055811"/>
    </source>
</evidence>
<keyword evidence="2" id="KW-1185">Reference proteome</keyword>
<sequence>MSGKFGFLLFSLSFFLPSFIEIGRLRAGKEGDSGAIATDGYKNTKVGVKMWEKLRSYDGGDTVDAPIVDAGGFDYVFDFVVFLFEIGIDCDYRLSFYSPWKPALHPTLHTSDKMLDASIASRA</sequence>
<proteinExistence type="predicted"/>